<organism evidence="2 3">
    <name type="scientific">Serratia rubidaea</name>
    <name type="common">Serratia marinorubra</name>
    <dbReference type="NCBI Taxonomy" id="61652"/>
    <lineage>
        <taxon>Bacteria</taxon>
        <taxon>Pseudomonadati</taxon>
        <taxon>Pseudomonadota</taxon>
        <taxon>Gammaproteobacteria</taxon>
        <taxon>Enterobacterales</taxon>
        <taxon>Yersiniaceae</taxon>
        <taxon>Serratia</taxon>
    </lineage>
</organism>
<feature type="domain" description="Condensation" evidence="1">
    <location>
        <begin position="2"/>
        <end position="317"/>
    </location>
</feature>
<reference evidence="2 3" key="1">
    <citation type="submission" date="2019-05" db="EMBL/GenBank/DDBJ databases">
        <authorList>
            <consortium name="Pathogen Informatics"/>
        </authorList>
    </citation>
    <scope>NUCLEOTIDE SEQUENCE [LARGE SCALE GENOMIC DNA]</scope>
    <source>
        <strain evidence="2 3">NCTC12971</strain>
    </source>
</reference>
<dbReference type="SUPFAM" id="SSF52777">
    <property type="entry name" value="CoA-dependent acyltransferases"/>
    <property type="match status" value="2"/>
</dbReference>
<gene>
    <name evidence="2" type="primary">lgrD_2</name>
    <name evidence="2" type="ORF">NCTC12971_02532</name>
</gene>
<dbReference type="InterPro" id="IPR001242">
    <property type="entry name" value="Condensation_dom"/>
</dbReference>
<dbReference type="PANTHER" id="PTHR45398">
    <property type="match status" value="1"/>
</dbReference>
<proteinExistence type="predicted"/>
<dbReference type="Gene3D" id="3.30.559.10">
    <property type="entry name" value="Chloramphenicol acetyltransferase-like domain"/>
    <property type="match status" value="1"/>
</dbReference>
<dbReference type="GO" id="GO:0003824">
    <property type="term" value="F:catalytic activity"/>
    <property type="evidence" value="ECO:0007669"/>
    <property type="project" value="InterPro"/>
</dbReference>
<dbReference type="InterPro" id="IPR023213">
    <property type="entry name" value="CAT-like_dom_sf"/>
</dbReference>
<name>A0A4U9HEL1_SERRU</name>
<dbReference type="Pfam" id="PF00668">
    <property type="entry name" value="Condensation"/>
    <property type="match status" value="1"/>
</dbReference>
<accession>A0A4U9HEL1</accession>
<dbReference type="Proteomes" id="UP000307968">
    <property type="component" value="Chromosome"/>
</dbReference>
<dbReference type="Gene3D" id="3.30.559.30">
    <property type="entry name" value="Nonribosomal peptide synthetase, condensation domain"/>
    <property type="match status" value="1"/>
</dbReference>
<evidence type="ECO:0000313" key="2">
    <source>
        <dbReference type="EMBL" id="VTP62237.1"/>
    </source>
</evidence>
<evidence type="ECO:0000313" key="3">
    <source>
        <dbReference type="Proteomes" id="UP000307968"/>
    </source>
</evidence>
<dbReference type="AlphaFoldDB" id="A0A4U9HEL1"/>
<evidence type="ECO:0000259" key="1">
    <source>
        <dbReference type="Pfam" id="PF00668"/>
    </source>
</evidence>
<dbReference type="EMBL" id="LR590463">
    <property type="protein sequence ID" value="VTP62237.1"/>
    <property type="molecule type" value="Genomic_DNA"/>
</dbReference>
<dbReference type="PANTHER" id="PTHR45398:SF1">
    <property type="entry name" value="ENZYME, PUTATIVE (JCVI)-RELATED"/>
    <property type="match status" value="1"/>
</dbReference>
<protein>
    <submittedName>
        <fullName evidence="2">Linear gramicidin synthase subunit D</fullName>
    </submittedName>
</protein>
<sequence length="366" mass="40694">MPLQHGLLFHAQTAAVGGSYNSLTRLSLSGELNEQRLQQALDAVVRRHPQLAARFANEGEPLQLLPLLAEGDSPWPLDVQQLPALSAQQEAQALHTLEQEELTRDLFNQGGAMLHALLVRHGDEARYTLFLNAHHLIVDGWSTPVVLGDLLTALYQGPTALTPLRTRYGDIVRQLTARDAEASRQIWRQTLQDARPTLLFGDRPHDEAVYELAMTLPPALEQRLLSLCRERGLTLNSVMQGIWALQLASHSGQQDVVFGSPVSGRFGQIDGVEEHVGLFSNTLPVRVRLDGQRSLCEQMAELQQQQIALLEHDDLGWAKFSVWQGPARCSTRCWWWRTIPTTARCWGAIGRCAATPSPTKAIPTTR</sequence>